<gene>
    <name evidence="1" type="ORF">SAMN04488117_11264</name>
</gene>
<organism evidence="1 2">
    <name type="scientific">Celeribacter baekdonensis</name>
    <dbReference type="NCBI Taxonomy" id="875171"/>
    <lineage>
        <taxon>Bacteria</taxon>
        <taxon>Pseudomonadati</taxon>
        <taxon>Pseudomonadota</taxon>
        <taxon>Alphaproteobacteria</taxon>
        <taxon>Rhodobacterales</taxon>
        <taxon>Roseobacteraceae</taxon>
        <taxon>Celeribacter</taxon>
    </lineage>
</organism>
<evidence type="ECO:0000313" key="1">
    <source>
        <dbReference type="EMBL" id="SDG11967.1"/>
    </source>
</evidence>
<dbReference type="AlphaFoldDB" id="A0A1G7RMJ4"/>
<reference evidence="1 2" key="1">
    <citation type="submission" date="2016-10" db="EMBL/GenBank/DDBJ databases">
        <authorList>
            <person name="de Groot N.N."/>
        </authorList>
    </citation>
    <scope>NUCLEOTIDE SEQUENCE [LARGE SCALE GENOMIC DNA]</scope>
    <source>
        <strain evidence="1 2">DSM 27375</strain>
    </source>
</reference>
<dbReference type="Proteomes" id="UP000182284">
    <property type="component" value="Unassembled WGS sequence"/>
</dbReference>
<evidence type="ECO:0000313" key="2">
    <source>
        <dbReference type="Proteomes" id="UP000182284"/>
    </source>
</evidence>
<protein>
    <submittedName>
        <fullName evidence="1">Uncharacterized protein</fullName>
    </submittedName>
</protein>
<accession>A0A1G7RMJ4</accession>
<proteinExistence type="predicted"/>
<dbReference type="EMBL" id="FNBL01000012">
    <property type="protein sequence ID" value="SDG11967.1"/>
    <property type="molecule type" value="Genomic_DNA"/>
</dbReference>
<sequence>MADALDGIRVTATNMEAIWSIPKKARILYIIFEAVLLKQNVGKSPKRVGQFFIHSS</sequence>
<name>A0A1G7RMJ4_9RHOB</name>